<dbReference type="Pfam" id="PF05231">
    <property type="entry name" value="MASE1"/>
    <property type="match status" value="1"/>
</dbReference>
<feature type="domain" description="MASE1" evidence="7">
    <location>
        <begin position="5"/>
        <end position="277"/>
    </location>
</feature>
<sequence length="324" mass="34662">MSARLLVVIAAYYVTAKVGLLLALVHTQVTPLWPPTGIALVLLYRWGLPMVPGITLGAFLINLPIGPTFWAAAQISVGNTLAPLCAYLLLKATGFRVELDRLKDALLLVFLGAFAGMVISATVGSLALLWSGVLAAGAFWQTWLVWWTGDAMGVLIVVPMALTALAGPLSWRGRRIRWLEAVLLLACTFGVALFVTLTSLRMLFLVFPFIIWAALRFQLVGATPCALIVSVLAILAAVEGTGPFAENDLVVRMATLQSFTASVALTALLLAAITRERNEARKAIDRACTQLADAVAAFPPGVDLLRGDLLKAVTQARSRAARDE</sequence>
<organism evidence="8 9">
    <name type="scientific">Allokutzneria oryzae</name>
    <dbReference type="NCBI Taxonomy" id="1378989"/>
    <lineage>
        <taxon>Bacteria</taxon>
        <taxon>Bacillati</taxon>
        <taxon>Actinomycetota</taxon>
        <taxon>Actinomycetes</taxon>
        <taxon>Pseudonocardiales</taxon>
        <taxon>Pseudonocardiaceae</taxon>
        <taxon>Allokutzneria</taxon>
    </lineage>
</organism>
<evidence type="ECO:0000313" key="8">
    <source>
        <dbReference type="EMBL" id="MFB9903317.1"/>
    </source>
</evidence>
<evidence type="ECO:0000256" key="6">
    <source>
        <dbReference type="SAM" id="Phobius"/>
    </source>
</evidence>
<gene>
    <name evidence="8" type="ORF">ACFFQA_05140</name>
</gene>
<evidence type="ECO:0000256" key="4">
    <source>
        <dbReference type="ARBA" id="ARBA00022989"/>
    </source>
</evidence>
<feature type="transmembrane region" description="Helical" evidence="6">
    <location>
        <begin position="183"/>
        <end position="207"/>
    </location>
</feature>
<feature type="transmembrane region" description="Helical" evidence="6">
    <location>
        <begin position="250"/>
        <end position="273"/>
    </location>
</feature>
<reference evidence="8 9" key="1">
    <citation type="submission" date="2024-09" db="EMBL/GenBank/DDBJ databases">
        <authorList>
            <person name="Sun Q."/>
            <person name="Mori K."/>
        </authorList>
    </citation>
    <scope>NUCLEOTIDE SEQUENCE [LARGE SCALE GENOMIC DNA]</scope>
    <source>
        <strain evidence="8 9">TBRC 7907</strain>
    </source>
</reference>
<dbReference type="RefSeq" id="WP_377850450.1">
    <property type="nucleotide sequence ID" value="NZ_JBHLZU010000004.1"/>
</dbReference>
<evidence type="ECO:0000256" key="1">
    <source>
        <dbReference type="ARBA" id="ARBA00004651"/>
    </source>
</evidence>
<evidence type="ECO:0000259" key="7">
    <source>
        <dbReference type="Pfam" id="PF05231"/>
    </source>
</evidence>
<name>A0ABV5ZQZ9_9PSEU</name>
<feature type="transmembrane region" description="Helical" evidence="6">
    <location>
        <begin position="153"/>
        <end position="171"/>
    </location>
</feature>
<dbReference type="InterPro" id="IPR007895">
    <property type="entry name" value="MASE1"/>
</dbReference>
<protein>
    <submittedName>
        <fullName evidence="8">MASE1 domain-containing protein</fullName>
    </submittedName>
</protein>
<feature type="transmembrane region" description="Helical" evidence="6">
    <location>
        <begin position="219"/>
        <end position="238"/>
    </location>
</feature>
<keyword evidence="9" id="KW-1185">Reference proteome</keyword>
<feature type="transmembrane region" description="Helical" evidence="6">
    <location>
        <begin position="6"/>
        <end position="25"/>
    </location>
</feature>
<feature type="transmembrane region" description="Helical" evidence="6">
    <location>
        <begin position="37"/>
        <end position="63"/>
    </location>
</feature>
<evidence type="ECO:0000256" key="5">
    <source>
        <dbReference type="ARBA" id="ARBA00023136"/>
    </source>
</evidence>
<keyword evidence="2" id="KW-1003">Cell membrane</keyword>
<evidence type="ECO:0000256" key="2">
    <source>
        <dbReference type="ARBA" id="ARBA00022475"/>
    </source>
</evidence>
<dbReference type="Proteomes" id="UP001589693">
    <property type="component" value="Unassembled WGS sequence"/>
</dbReference>
<keyword evidence="3 6" id="KW-0812">Transmembrane</keyword>
<dbReference type="EMBL" id="JBHLZU010000004">
    <property type="protein sequence ID" value="MFB9903317.1"/>
    <property type="molecule type" value="Genomic_DNA"/>
</dbReference>
<feature type="transmembrane region" description="Helical" evidence="6">
    <location>
        <begin position="102"/>
        <end position="121"/>
    </location>
</feature>
<comment type="subcellular location">
    <subcellularLocation>
        <location evidence="1">Cell membrane</location>
        <topology evidence="1">Multi-pass membrane protein</topology>
    </subcellularLocation>
</comment>
<evidence type="ECO:0000313" key="9">
    <source>
        <dbReference type="Proteomes" id="UP001589693"/>
    </source>
</evidence>
<accession>A0ABV5ZQZ9</accession>
<feature type="transmembrane region" description="Helical" evidence="6">
    <location>
        <begin position="69"/>
        <end position="90"/>
    </location>
</feature>
<proteinExistence type="predicted"/>
<keyword evidence="5 6" id="KW-0472">Membrane</keyword>
<comment type="caution">
    <text evidence="8">The sequence shown here is derived from an EMBL/GenBank/DDBJ whole genome shotgun (WGS) entry which is preliminary data.</text>
</comment>
<keyword evidence="4 6" id="KW-1133">Transmembrane helix</keyword>
<evidence type="ECO:0000256" key="3">
    <source>
        <dbReference type="ARBA" id="ARBA00022692"/>
    </source>
</evidence>